<accession>A0AA89BH66</accession>
<sequence>MATTSSSLSEEQPPLDQPVSSPGGVSSAAWHSSGSIGPFFAVISRAASPLESVKDRDCCGWVKLKFGRRMAAGDAELGD</sequence>
<feature type="compositionally biased region" description="Polar residues" evidence="1">
    <location>
        <begin position="1"/>
        <end position="10"/>
    </location>
</feature>
<dbReference type="Proteomes" id="UP001188597">
    <property type="component" value="Unassembled WGS sequence"/>
</dbReference>
<protein>
    <submittedName>
        <fullName evidence="2">Uncharacterized protein</fullName>
    </submittedName>
</protein>
<evidence type="ECO:0000313" key="3">
    <source>
        <dbReference type="Proteomes" id="UP001188597"/>
    </source>
</evidence>
<proteinExistence type="predicted"/>
<dbReference type="EMBL" id="JAVXUP010000046">
    <property type="protein sequence ID" value="KAK3040888.1"/>
    <property type="molecule type" value="Genomic_DNA"/>
</dbReference>
<keyword evidence="3" id="KW-1185">Reference proteome</keyword>
<dbReference type="AlphaFoldDB" id="A0AA89BH66"/>
<comment type="caution">
    <text evidence="2">The sequence shown here is derived from an EMBL/GenBank/DDBJ whole genome shotgun (WGS) entry which is preliminary data.</text>
</comment>
<evidence type="ECO:0000313" key="2">
    <source>
        <dbReference type="EMBL" id="KAK3040888.1"/>
    </source>
</evidence>
<gene>
    <name evidence="2" type="ORF">RJ639_027883</name>
</gene>
<feature type="region of interest" description="Disordered" evidence="1">
    <location>
        <begin position="1"/>
        <end position="31"/>
    </location>
</feature>
<organism evidence="2 3">
    <name type="scientific">Escallonia herrerae</name>
    <dbReference type="NCBI Taxonomy" id="1293975"/>
    <lineage>
        <taxon>Eukaryota</taxon>
        <taxon>Viridiplantae</taxon>
        <taxon>Streptophyta</taxon>
        <taxon>Embryophyta</taxon>
        <taxon>Tracheophyta</taxon>
        <taxon>Spermatophyta</taxon>
        <taxon>Magnoliopsida</taxon>
        <taxon>eudicotyledons</taxon>
        <taxon>Gunneridae</taxon>
        <taxon>Pentapetalae</taxon>
        <taxon>asterids</taxon>
        <taxon>campanulids</taxon>
        <taxon>Escalloniales</taxon>
        <taxon>Escalloniaceae</taxon>
        <taxon>Escallonia</taxon>
    </lineage>
</organism>
<feature type="compositionally biased region" description="Polar residues" evidence="1">
    <location>
        <begin position="18"/>
        <end position="31"/>
    </location>
</feature>
<name>A0AA89BH66_9ASTE</name>
<reference evidence="2" key="1">
    <citation type="submission" date="2022-12" db="EMBL/GenBank/DDBJ databases">
        <title>Draft genome assemblies for two species of Escallonia (Escalloniales).</title>
        <authorList>
            <person name="Chanderbali A."/>
            <person name="Dervinis C."/>
            <person name="Anghel I."/>
            <person name="Soltis D."/>
            <person name="Soltis P."/>
            <person name="Zapata F."/>
        </authorList>
    </citation>
    <scope>NUCLEOTIDE SEQUENCE</scope>
    <source>
        <strain evidence="2">UCBG64.0493</strain>
        <tissue evidence="2">Leaf</tissue>
    </source>
</reference>
<evidence type="ECO:0000256" key="1">
    <source>
        <dbReference type="SAM" id="MobiDB-lite"/>
    </source>
</evidence>